<evidence type="ECO:0000313" key="4">
    <source>
        <dbReference type="Proteomes" id="UP001589532"/>
    </source>
</evidence>
<gene>
    <name evidence="3" type="ORF">ACFFSA_07070</name>
</gene>
<dbReference type="SUPFAM" id="SSF46785">
    <property type="entry name" value="Winged helix' DNA-binding domain"/>
    <property type="match status" value="1"/>
</dbReference>
<dbReference type="InterPro" id="IPR052509">
    <property type="entry name" value="Metal_resp_DNA-bind_regulator"/>
</dbReference>
<reference evidence="3 4" key="1">
    <citation type="submission" date="2024-09" db="EMBL/GenBank/DDBJ databases">
        <authorList>
            <person name="Sun Q."/>
            <person name="Mori K."/>
        </authorList>
    </citation>
    <scope>NUCLEOTIDE SEQUENCE [LARGE SCALE GENOMIC DNA]</scope>
    <source>
        <strain evidence="3 4">JCM 3143</strain>
    </source>
</reference>
<dbReference type="RefSeq" id="WP_345002614.1">
    <property type="nucleotide sequence ID" value="NZ_BAAAXV010000011.1"/>
</dbReference>
<feature type="region of interest" description="Disordered" evidence="1">
    <location>
        <begin position="90"/>
        <end position="115"/>
    </location>
</feature>
<proteinExistence type="predicted"/>
<dbReference type="PANTHER" id="PTHR33169">
    <property type="entry name" value="PADR-FAMILY TRANSCRIPTIONAL REGULATOR"/>
    <property type="match status" value="1"/>
</dbReference>
<name>A0ABV5RTT2_9ACTN</name>
<sequence length="115" mass="13169">MKRSLRMTMPTQAVLRALLHDPGRDRYGLEVCELAELPSGTVYPILARLEQVGWVESRWEDPETHVTEGRPRRRYYRITADGAEQARDAVARAYRSRRQQAPGWLNRPGPAGGRL</sequence>
<protein>
    <submittedName>
        <fullName evidence="3">PadR family transcriptional regulator</fullName>
    </submittedName>
</protein>
<evidence type="ECO:0000313" key="3">
    <source>
        <dbReference type="EMBL" id="MFB9622837.1"/>
    </source>
</evidence>
<accession>A0ABV5RTT2</accession>
<evidence type="ECO:0000259" key="2">
    <source>
        <dbReference type="Pfam" id="PF03551"/>
    </source>
</evidence>
<organism evidence="3 4">
    <name type="scientific">Nonomuraea helvata</name>
    <dbReference type="NCBI Taxonomy" id="37484"/>
    <lineage>
        <taxon>Bacteria</taxon>
        <taxon>Bacillati</taxon>
        <taxon>Actinomycetota</taxon>
        <taxon>Actinomycetes</taxon>
        <taxon>Streptosporangiales</taxon>
        <taxon>Streptosporangiaceae</taxon>
        <taxon>Nonomuraea</taxon>
    </lineage>
</organism>
<dbReference type="Gene3D" id="1.10.10.10">
    <property type="entry name" value="Winged helix-like DNA-binding domain superfamily/Winged helix DNA-binding domain"/>
    <property type="match status" value="1"/>
</dbReference>
<dbReference type="InterPro" id="IPR036390">
    <property type="entry name" value="WH_DNA-bd_sf"/>
</dbReference>
<keyword evidence="4" id="KW-1185">Reference proteome</keyword>
<comment type="caution">
    <text evidence="3">The sequence shown here is derived from an EMBL/GenBank/DDBJ whole genome shotgun (WGS) entry which is preliminary data.</text>
</comment>
<dbReference type="EMBL" id="JBHMBW010000004">
    <property type="protein sequence ID" value="MFB9622837.1"/>
    <property type="molecule type" value="Genomic_DNA"/>
</dbReference>
<feature type="domain" description="Transcription regulator PadR N-terminal" evidence="2">
    <location>
        <begin position="34"/>
        <end position="86"/>
    </location>
</feature>
<dbReference type="InterPro" id="IPR005149">
    <property type="entry name" value="Tscrpt_reg_PadR_N"/>
</dbReference>
<evidence type="ECO:0000256" key="1">
    <source>
        <dbReference type="SAM" id="MobiDB-lite"/>
    </source>
</evidence>
<dbReference type="PANTHER" id="PTHR33169:SF14">
    <property type="entry name" value="TRANSCRIPTIONAL REGULATOR RV3488"/>
    <property type="match status" value="1"/>
</dbReference>
<dbReference type="Pfam" id="PF03551">
    <property type="entry name" value="PadR"/>
    <property type="match status" value="1"/>
</dbReference>
<dbReference type="InterPro" id="IPR036388">
    <property type="entry name" value="WH-like_DNA-bd_sf"/>
</dbReference>
<dbReference type="Proteomes" id="UP001589532">
    <property type="component" value="Unassembled WGS sequence"/>
</dbReference>